<evidence type="ECO:0000313" key="2">
    <source>
        <dbReference type="EMBL" id="GGR71166.1"/>
    </source>
</evidence>
<reference evidence="3" key="1">
    <citation type="journal article" date="2019" name="Int. J. Syst. Evol. Microbiol.">
        <title>The Global Catalogue of Microorganisms (GCM) 10K type strain sequencing project: providing services to taxonomists for standard genome sequencing and annotation.</title>
        <authorList>
            <consortium name="The Broad Institute Genomics Platform"/>
            <consortium name="The Broad Institute Genome Sequencing Center for Infectious Disease"/>
            <person name="Wu L."/>
            <person name="Ma J."/>
        </authorList>
    </citation>
    <scope>NUCLEOTIDE SEQUENCE [LARGE SCALE GENOMIC DNA]</scope>
    <source>
        <strain evidence="3">JCM 31404</strain>
    </source>
</reference>
<protein>
    <submittedName>
        <fullName evidence="2">Uncharacterized protein</fullName>
    </submittedName>
</protein>
<comment type="caution">
    <text evidence="2">The sequence shown here is derived from an EMBL/GenBank/DDBJ whole genome shotgun (WGS) entry which is preliminary data.</text>
</comment>
<dbReference type="RefSeq" id="WP_189066390.1">
    <property type="nucleotide sequence ID" value="NZ_BMQM01000035.1"/>
</dbReference>
<feature type="region of interest" description="Disordered" evidence="1">
    <location>
        <begin position="282"/>
        <end position="303"/>
    </location>
</feature>
<evidence type="ECO:0000256" key="1">
    <source>
        <dbReference type="SAM" id="MobiDB-lite"/>
    </source>
</evidence>
<keyword evidence="3" id="KW-1185">Reference proteome</keyword>
<feature type="compositionally biased region" description="Low complexity" evidence="1">
    <location>
        <begin position="283"/>
        <end position="294"/>
    </location>
</feature>
<dbReference type="EMBL" id="BMQM01000035">
    <property type="protein sequence ID" value="GGR71166.1"/>
    <property type="molecule type" value="Genomic_DNA"/>
</dbReference>
<name>A0ABQ2RVL6_9DEIO</name>
<gene>
    <name evidence="2" type="ORF">GCM10008959_36110</name>
</gene>
<evidence type="ECO:0000313" key="3">
    <source>
        <dbReference type="Proteomes" id="UP000634308"/>
    </source>
</evidence>
<proteinExistence type="predicted"/>
<organism evidence="2 3">
    <name type="scientific">Deinococcus seoulensis</name>
    <dbReference type="NCBI Taxonomy" id="1837379"/>
    <lineage>
        <taxon>Bacteria</taxon>
        <taxon>Thermotogati</taxon>
        <taxon>Deinococcota</taxon>
        <taxon>Deinococci</taxon>
        <taxon>Deinococcales</taxon>
        <taxon>Deinococcaceae</taxon>
        <taxon>Deinococcus</taxon>
    </lineage>
</organism>
<dbReference type="Proteomes" id="UP000634308">
    <property type="component" value="Unassembled WGS sequence"/>
</dbReference>
<sequence length="303" mass="32022">MRVGLLESRAARLPTYWSAYLKELGAEVVTPTLDEAECLALGRESLPGEPAQVQLVLGRILALGRVDLVLLPQWAAVSGDAWSEALPELLSRRISGLPTLLGVPDSPELMEGAAAEVGMRVSQSAGRVRLAIEKVRPLGSYARAEMPPLSRASRETVAVLGPRTLLAEDVLVGALRPALDDLGLYPVFSHELPVADVLKRAERIEQPDRAAPGDLELFGALSLLSGKAAVRGFVFVVPARDGSAAAAARKVAARLHKPFVLLTVDAGQTEFPELDTLRDALNAPAGARSRSAAPQESAAEGDA</sequence>
<accession>A0ABQ2RVL6</accession>